<dbReference type="EMBL" id="QKOD01000001">
    <property type="protein sequence ID" value="RNJ46940.1"/>
    <property type="molecule type" value="Genomic_DNA"/>
</dbReference>
<dbReference type="AlphaFoldDB" id="A0A3M9XHW6"/>
<comment type="caution">
    <text evidence="1">The sequence shown here is derived from an EMBL/GenBank/DDBJ whole genome shotgun (WGS) entry which is preliminary data.</text>
</comment>
<gene>
    <name evidence="1" type="ORF">DNR46_03445</name>
</gene>
<protein>
    <submittedName>
        <fullName evidence="1">Uncharacterized protein</fullName>
    </submittedName>
</protein>
<organism evidence="1 2">
    <name type="scientific">Mesorhizobium japonicum</name>
    <dbReference type="NCBI Taxonomy" id="2066070"/>
    <lineage>
        <taxon>Bacteria</taxon>
        <taxon>Pseudomonadati</taxon>
        <taxon>Pseudomonadota</taxon>
        <taxon>Alphaproteobacteria</taxon>
        <taxon>Hyphomicrobiales</taxon>
        <taxon>Phyllobacteriaceae</taxon>
        <taxon>Mesorhizobium</taxon>
    </lineage>
</organism>
<name>A0A3M9XHW6_9HYPH</name>
<sequence length="302" mass="33496">MSRIAFPFLTLGTDAVHAGPWVLVENDREVVIEDPWIADWDSGRDVTLRRRIAVDLDIAASQLRIDIAQLALVLLMRVGTGAGNMPRTIVTATRREIRAGEILLEERVAGHSLSQRLLAETMILLGHPGSGAHTLSPSRPASKLWSDRIDLRLEGEEPRFPMESLSFSRRFAGRPEAYAPWYLHWAPGNLHRDFGGAVRLFLNSDRPDFTERLLAGDRATLQVVLADVMTQIIATSLRQSDFEQAVAESDSNSIAGRVEFWIRLAFPGQDIQTIRSMLDLRPSSFHAAVLAAADVATEEARA</sequence>
<proteinExistence type="predicted"/>
<dbReference type="Proteomes" id="UP000275436">
    <property type="component" value="Unassembled WGS sequence"/>
</dbReference>
<evidence type="ECO:0000313" key="1">
    <source>
        <dbReference type="EMBL" id="RNJ46940.1"/>
    </source>
</evidence>
<reference evidence="1 2" key="1">
    <citation type="journal article" date="2018" name="Mol. Plant Microbe Interact.">
        <title>Taxonomically Different Co-Microsymbionts of a Relict Legume, Oxytropis popoviana, Have Complementary Sets of Symbiotic Genes and Together Increase the Efficiency of Plant Nodulation.</title>
        <authorList>
            <person name="Safronova V."/>
            <person name="Belimov A."/>
            <person name="Sazanova A."/>
            <person name="Chirak E."/>
            <person name="Verkhozina A."/>
            <person name="Kuznetsova I."/>
            <person name="Andronov E."/>
            <person name="Puhalsky J."/>
            <person name="Tikhonovich I."/>
        </authorList>
    </citation>
    <scope>NUCLEOTIDE SEQUENCE [LARGE SCALE GENOMIC DNA]</scope>
    <source>
        <strain evidence="1 2">Opo-235</strain>
    </source>
</reference>
<evidence type="ECO:0000313" key="2">
    <source>
        <dbReference type="Proteomes" id="UP000275436"/>
    </source>
</evidence>
<accession>A0A3M9XHW6</accession>
<dbReference type="RefSeq" id="WP_123167018.1">
    <property type="nucleotide sequence ID" value="NZ_QKOD01000001.1"/>
</dbReference>